<reference evidence="2 3" key="1">
    <citation type="submission" date="2018-07" db="EMBL/GenBank/DDBJ databases">
        <title>Comparative genomes isolates from brazilian mangrove.</title>
        <authorList>
            <person name="De Araujo J.E."/>
            <person name="Taketani R.G."/>
            <person name="Silva M.C.P."/>
            <person name="Lourenco M.V."/>
            <person name="Oliveira V.M."/>
            <person name="Andreote F.D."/>
        </authorList>
    </citation>
    <scope>NUCLEOTIDE SEQUENCE [LARGE SCALE GENOMIC DNA]</scope>
    <source>
        <strain evidence="2 3">HEX PRIS-MGV</strain>
    </source>
</reference>
<dbReference type="PANTHER" id="PTHR13318">
    <property type="entry name" value="PARTNER OF PAIRED, ISOFORM B-RELATED"/>
    <property type="match status" value="1"/>
</dbReference>
<gene>
    <name evidence="2" type="ORF">DTL42_02305</name>
</gene>
<dbReference type="InterPro" id="IPR006553">
    <property type="entry name" value="Leu-rich_rpt_Cys-con_subtyp"/>
</dbReference>
<dbReference type="GO" id="GO:0019005">
    <property type="term" value="C:SCF ubiquitin ligase complex"/>
    <property type="evidence" value="ECO:0007669"/>
    <property type="project" value="TreeGrafter"/>
</dbReference>
<dbReference type="AlphaFoldDB" id="A0A368KUF5"/>
<dbReference type="SMART" id="SM00367">
    <property type="entry name" value="LRR_CC"/>
    <property type="match status" value="4"/>
</dbReference>
<dbReference type="OrthoDB" id="5390485at2"/>
<dbReference type="EMBL" id="QPEX01000010">
    <property type="protein sequence ID" value="RCS54009.1"/>
    <property type="molecule type" value="Genomic_DNA"/>
</dbReference>
<accession>A0A368KUF5</accession>
<dbReference type="InterPro" id="IPR032675">
    <property type="entry name" value="LRR_dom_sf"/>
</dbReference>
<evidence type="ECO:0008006" key="4">
    <source>
        <dbReference type="Google" id="ProtNLM"/>
    </source>
</evidence>
<dbReference type="SUPFAM" id="SSF52047">
    <property type="entry name" value="RNI-like"/>
    <property type="match status" value="1"/>
</dbReference>
<dbReference type="Pfam" id="PF13516">
    <property type="entry name" value="LRR_6"/>
    <property type="match status" value="1"/>
</dbReference>
<dbReference type="GO" id="GO:0031146">
    <property type="term" value="P:SCF-dependent proteasomal ubiquitin-dependent protein catabolic process"/>
    <property type="evidence" value="ECO:0007669"/>
    <property type="project" value="TreeGrafter"/>
</dbReference>
<dbReference type="SMART" id="SM00368">
    <property type="entry name" value="LRR_RI"/>
    <property type="match status" value="3"/>
</dbReference>
<protein>
    <recommendedName>
        <fullName evidence="4">Leucine Rich repeats (2 copies)</fullName>
    </recommendedName>
</protein>
<organism evidence="2 3">
    <name type="scientific">Bremerella cremea</name>
    <dbReference type="NCBI Taxonomy" id="1031537"/>
    <lineage>
        <taxon>Bacteria</taxon>
        <taxon>Pseudomonadati</taxon>
        <taxon>Planctomycetota</taxon>
        <taxon>Planctomycetia</taxon>
        <taxon>Pirellulales</taxon>
        <taxon>Pirellulaceae</taxon>
        <taxon>Bremerella</taxon>
    </lineage>
</organism>
<evidence type="ECO:0000313" key="3">
    <source>
        <dbReference type="Proteomes" id="UP000253562"/>
    </source>
</evidence>
<name>A0A368KUF5_9BACT</name>
<feature type="chain" id="PRO_5016702825" description="Leucine Rich repeats (2 copies)" evidence="1">
    <location>
        <begin position="26"/>
        <end position="328"/>
    </location>
</feature>
<feature type="signal peptide" evidence="1">
    <location>
        <begin position="1"/>
        <end position="25"/>
    </location>
</feature>
<comment type="caution">
    <text evidence="2">The sequence shown here is derived from an EMBL/GenBank/DDBJ whole genome shotgun (WGS) entry which is preliminary data.</text>
</comment>
<sequence>MPPTAYRLCVIAFLLEGALANISYAQEGISPILQNALANAGALAVMEKDGTIDIKCYDQTEDDLKALLNVLPKALEKGEVSLALDGFDSELINELTRRIDLLRRLSHLDIGISSSITDTQVCQLAQFKNLRRLSLVPDQPIEVSDEALKCLSTNTALEILRLDYSRVTDEGLRHLQNLKKLHLLTLCSTRIEGDGFKHLRKLPIESLLVLDSEVSDTGLQEIGRLRRLRRLHLNGTPIQGDGLKYLGQSSPLQHLSLTATTVSDEALQHLIDIRSLKSLSVCDCPISDKAITHLSKMPQLQRLMISDTKITPEGIEELKKAIPNTTVE</sequence>
<evidence type="ECO:0000313" key="2">
    <source>
        <dbReference type="EMBL" id="RCS54009.1"/>
    </source>
</evidence>
<dbReference type="InterPro" id="IPR001611">
    <property type="entry name" value="Leu-rich_rpt"/>
</dbReference>
<keyword evidence="1" id="KW-0732">Signal</keyword>
<proteinExistence type="predicted"/>
<evidence type="ECO:0000256" key="1">
    <source>
        <dbReference type="SAM" id="SignalP"/>
    </source>
</evidence>
<dbReference type="RefSeq" id="WP_114367074.1">
    <property type="nucleotide sequence ID" value="NZ_QPEX01000010.1"/>
</dbReference>
<dbReference type="Proteomes" id="UP000253562">
    <property type="component" value="Unassembled WGS sequence"/>
</dbReference>
<dbReference type="Gene3D" id="3.80.10.10">
    <property type="entry name" value="Ribonuclease Inhibitor"/>
    <property type="match status" value="1"/>
</dbReference>